<sequence>MRGFLGLAHVGSASVGESPPPLDIWIKDDMQKARAERIFGLTDHMNAGKVQCLPKGMPKDRVLTALVFLSSVGMIMNGDYVYFEKLGEIIQSLPVTQSHLEQLGILSQLLLLQSPCVCHFRETVLYKLVVPAVQPGRQAHFCRKCFGDPIKLNVVDLIPLGLRVTFVIPVDYGREYFKPRHAKLETFMDVMACFLGQLKCPSESVWVVECLSFGKVFAYVRGHPTANQLTHKWH</sequence>
<proteinExistence type="predicted"/>
<reference evidence="1" key="1">
    <citation type="submission" date="2023-08" db="EMBL/GenBank/DDBJ databases">
        <title>Chromosome-level Genome Assembly of mud carp (Cirrhinus molitorella).</title>
        <authorList>
            <person name="Liu H."/>
        </authorList>
    </citation>
    <scope>NUCLEOTIDE SEQUENCE</scope>
    <source>
        <strain evidence="1">Prfri</strain>
        <tissue evidence="1">Muscle</tissue>
    </source>
</reference>
<evidence type="ECO:0000313" key="1">
    <source>
        <dbReference type="EMBL" id="KAK2915699.1"/>
    </source>
</evidence>
<keyword evidence="2" id="KW-1185">Reference proteome</keyword>
<dbReference type="AlphaFoldDB" id="A0AA88TYF5"/>
<accession>A0AA88TYF5</accession>
<protein>
    <submittedName>
        <fullName evidence="1">Uncharacterized protein</fullName>
    </submittedName>
</protein>
<name>A0AA88TYF5_9TELE</name>
<dbReference type="Proteomes" id="UP001187343">
    <property type="component" value="Unassembled WGS sequence"/>
</dbReference>
<gene>
    <name evidence="1" type="ORF">Q8A67_000073</name>
</gene>
<comment type="caution">
    <text evidence="1">The sequence shown here is derived from an EMBL/GenBank/DDBJ whole genome shotgun (WGS) entry which is preliminary data.</text>
</comment>
<dbReference type="EMBL" id="JAUYZG010000001">
    <property type="protein sequence ID" value="KAK2915699.1"/>
    <property type="molecule type" value="Genomic_DNA"/>
</dbReference>
<organism evidence="1 2">
    <name type="scientific">Cirrhinus molitorella</name>
    <name type="common">mud carp</name>
    <dbReference type="NCBI Taxonomy" id="172907"/>
    <lineage>
        <taxon>Eukaryota</taxon>
        <taxon>Metazoa</taxon>
        <taxon>Chordata</taxon>
        <taxon>Craniata</taxon>
        <taxon>Vertebrata</taxon>
        <taxon>Euteleostomi</taxon>
        <taxon>Actinopterygii</taxon>
        <taxon>Neopterygii</taxon>
        <taxon>Teleostei</taxon>
        <taxon>Ostariophysi</taxon>
        <taxon>Cypriniformes</taxon>
        <taxon>Cyprinidae</taxon>
        <taxon>Labeoninae</taxon>
        <taxon>Labeonini</taxon>
        <taxon>Cirrhinus</taxon>
    </lineage>
</organism>
<evidence type="ECO:0000313" key="2">
    <source>
        <dbReference type="Proteomes" id="UP001187343"/>
    </source>
</evidence>